<evidence type="ECO:0000259" key="3">
    <source>
        <dbReference type="Pfam" id="PF19040"/>
    </source>
</evidence>
<feature type="transmembrane region" description="Helical" evidence="1">
    <location>
        <begin position="314"/>
        <end position="332"/>
    </location>
</feature>
<accession>A0ABQ5ZX37</accession>
<sequence length="654" mass="73279">MTAAKNQPTPFRDDINGLRAWAVIAVLLFHFKVPGFSAGFIGVDIFFVISGFLMTGIIARGLAKNNFSIWQFYMARFRRIVPAVAALIAVLLILGWYWLPTPDYQTLGAQSAYSLSFLSNIHYWRSAGYFDAAAHEKWLLHTWSLGVEMQFYLLFPIFALVVWKLKPSLKVFFYCLVVLGLASLALSILASSWKPVAAFYLLPTRGWELAAGGLVYFLSQNKSFTSQQNKLFYLIGLILWLISFVVIDSSLAWPSGWALLPVAGTALIILAAQNNTLLMGNFIAQWLGNISYSVYLWHWPLVVALYFAGLQGDWLWITGFFALSLVLGHLSYKLIEIPTRKGLVKLSFSKQFASFALLALVIGISAVSVRLFTFEGRLPEAVEIAAAEAENKDPRASECAPNQEQVSPSCIYGSGALGAIMIGDSHAMATITALQKAGQLFDKSSLFLGKSGCRPVRNLKSIENSQCYDFNNKLLDFELPKLANTGVPIVNVTRITGQFMGPNEDSDSKPTGYFNKVPKNHADQTFMMEFRDAFIETTCKMAERNPVYITRPIPEVVQHVPNTLAKNMMFGRKAEDVKITLDEYYKRHTFTWAMQDEAAEKCGVKILNPLPYLCDDTYCYGSKNGRPLYYDDDHLSEYGNKFLVPMFEEVFKAN</sequence>
<keyword evidence="1" id="KW-0812">Transmembrane</keyword>
<dbReference type="PANTHER" id="PTHR23028">
    <property type="entry name" value="ACETYLTRANSFERASE"/>
    <property type="match status" value="1"/>
</dbReference>
<protein>
    <recommendedName>
        <fullName evidence="6">Peptidoglycan/LPS O-acetylase OafA/YrhL, contains acyltransferase and SGNH-hydrolase domains</fullName>
    </recommendedName>
</protein>
<name>A0ABQ5ZX37_9GAMM</name>
<evidence type="ECO:0008006" key="6">
    <source>
        <dbReference type="Google" id="ProtNLM"/>
    </source>
</evidence>
<keyword evidence="1" id="KW-1133">Transmembrane helix</keyword>
<feature type="transmembrane region" description="Helical" evidence="1">
    <location>
        <begin position="80"/>
        <end position="99"/>
    </location>
</feature>
<gene>
    <name evidence="4" type="ORF">GCM10007878_10200</name>
</gene>
<keyword evidence="1" id="KW-0472">Membrane</keyword>
<dbReference type="PANTHER" id="PTHR23028:SF53">
    <property type="entry name" value="ACYL_TRANSF_3 DOMAIN-CONTAINING PROTEIN"/>
    <property type="match status" value="1"/>
</dbReference>
<evidence type="ECO:0000313" key="5">
    <source>
        <dbReference type="Proteomes" id="UP001156682"/>
    </source>
</evidence>
<dbReference type="InterPro" id="IPR043968">
    <property type="entry name" value="SGNH"/>
</dbReference>
<proteinExistence type="predicted"/>
<organism evidence="4 5">
    <name type="scientific">Marinospirillum insulare</name>
    <dbReference type="NCBI Taxonomy" id="217169"/>
    <lineage>
        <taxon>Bacteria</taxon>
        <taxon>Pseudomonadati</taxon>
        <taxon>Pseudomonadota</taxon>
        <taxon>Gammaproteobacteria</taxon>
        <taxon>Oceanospirillales</taxon>
        <taxon>Oceanospirillaceae</taxon>
        <taxon>Marinospirillum</taxon>
    </lineage>
</organism>
<dbReference type="EMBL" id="BSOR01000016">
    <property type="protein sequence ID" value="GLR63585.1"/>
    <property type="molecule type" value="Genomic_DNA"/>
</dbReference>
<dbReference type="RefSeq" id="WP_027849918.1">
    <property type="nucleotide sequence ID" value="NZ_BSOR01000016.1"/>
</dbReference>
<dbReference type="Proteomes" id="UP001156682">
    <property type="component" value="Unassembled WGS sequence"/>
</dbReference>
<comment type="caution">
    <text evidence="4">The sequence shown here is derived from an EMBL/GenBank/DDBJ whole genome shotgun (WGS) entry which is preliminary data.</text>
</comment>
<feature type="transmembrane region" description="Helical" evidence="1">
    <location>
        <begin position="197"/>
        <end position="219"/>
    </location>
</feature>
<feature type="domain" description="SGNH" evidence="3">
    <location>
        <begin position="406"/>
        <end position="648"/>
    </location>
</feature>
<dbReference type="Pfam" id="PF19040">
    <property type="entry name" value="SGNH"/>
    <property type="match status" value="1"/>
</dbReference>
<feature type="domain" description="Acyltransferase 3" evidence="2">
    <location>
        <begin position="14"/>
        <end position="327"/>
    </location>
</feature>
<keyword evidence="5" id="KW-1185">Reference proteome</keyword>
<feature type="transmembrane region" description="Helical" evidence="1">
    <location>
        <begin position="149"/>
        <end position="165"/>
    </location>
</feature>
<dbReference type="Pfam" id="PF01757">
    <property type="entry name" value="Acyl_transf_3"/>
    <property type="match status" value="1"/>
</dbReference>
<feature type="transmembrane region" description="Helical" evidence="1">
    <location>
        <begin position="172"/>
        <end position="191"/>
    </location>
</feature>
<evidence type="ECO:0000313" key="4">
    <source>
        <dbReference type="EMBL" id="GLR63585.1"/>
    </source>
</evidence>
<dbReference type="InterPro" id="IPR050879">
    <property type="entry name" value="Acyltransferase_3"/>
</dbReference>
<feature type="transmembrane region" description="Helical" evidence="1">
    <location>
        <begin position="231"/>
        <end position="251"/>
    </location>
</feature>
<reference evidence="5" key="1">
    <citation type="journal article" date="2019" name="Int. J. Syst. Evol. Microbiol.">
        <title>The Global Catalogue of Microorganisms (GCM) 10K type strain sequencing project: providing services to taxonomists for standard genome sequencing and annotation.</title>
        <authorList>
            <consortium name="The Broad Institute Genomics Platform"/>
            <consortium name="The Broad Institute Genome Sequencing Center for Infectious Disease"/>
            <person name="Wu L."/>
            <person name="Ma J."/>
        </authorList>
    </citation>
    <scope>NUCLEOTIDE SEQUENCE [LARGE SCALE GENOMIC DNA]</scope>
    <source>
        <strain evidence="5">NBRC 100033</strain>
    </source>
</reference>
<feature type="transmembrane region" description="Helical" evidence="1">
    <location>
        <begin position="352"/>
        <end position="372"/>
    </location>
</feature>
<feature type="transmembrane region" description="Helical" evidence="1">
    <location>
        <begin position="290"/>
        <end position="308"/>
    </location>
</feature>
<evidence type="ECO:0000259" key="2">
    <source>
        <dbReference type="Pfam" id="PF01757"/>
    </source>
</evidence>
<feature type="transmembrane region" description="Helical" evidence="1">
    <location>
        <begin position="36"/>
        <end position="59"/>
    </location>
</feature>
<evidence type="ECO:0000256" key="1">
    <source>
        <dbReference type="SAM" id="Phobius"/>
    </source>
</evidence>
<dbReference type="InterPro" id="IPR002656">
    <property type="entry name" value="Acyl_transf_3_dom"/>
</dbReference>
<feature type="transmembrane region" description="Helical" evidence="1">
    <location>
        <begin position="257"/>
        <end position="278"/>
    </location>
</feature>